<dbReference type="EMBL" id="BART01012161">
    <property type="protein sequence ID" value="GAG77617.1"/>
    <property type="molecule type" value="Genomic_DNA"/>
</dbReference>
<sequence length="192" mass="22260">MSIPGASQRYISDFETFEIARKEMLLTAGTKAKGGADNYPHLVRKLKVVRLSPIIRNKFDQYEQENIFEVTKLKHKYIRIFGDVFYYTSELYGVNLGDLDLKFLPAQLREYNSMAEIEAVLGSKFDSFYEDLECQLDNLIKYWPEKIASSEVTGEDSFYMNVETFFGPNEIIVLDKGSGIWEYDKISVRKIL</sequence>
<organism evidence="1">
    <name type="scientific">marine sediment metagenome</name>
    <dbReference type="NCBI Taxonomy" id="412755"/>
    <lineage>
        <taxon>unclassified sequences</taxon>
        <taxon>metagenomes</taxon>
        <taxon>ecological metagenomes</taxon>
    </lineage>
</organism>
<feature type="non-terminal residue" evidence="1">
    <location>
        <position position="192"/>
    </location>
</feature>
<proteinExistence type="predicted"/>
<gene>
    <name evidence="1" type="ORF">S01H4_25531</name>
</gene>
<evidence type="ECO:0000313" key="1">
    <source>
        <dbReference type="EMBL" id="GAG77617.1"/>
    </source>
</evidence>
<protein>
    <submittedName>
        <fullName evidence="1">Uncharacterized protein</fullName>
    </submittedName>
</protein>
<comment type="caution">
    <text evidence="1">The sequence shown here is derived from an EMBL/GenBank/DDBJ whole genome shotgun (WGS) entry which is preliminary data.</text>
</comment>
<reference evidence="1" key="1">
    <citation type="journal article" date="2014" name="Front. Microbiol.">
        <title>High frequency of phylogenetically diverse reductive dehalogenase-homologous genes in deep subseafloor sedimentary metagenomes.</title>
        <authorList>
            <person name="Kawai M."/>
            <person name="Futagami T."/>
            <person name="Toyoda A."/>
            <person name="Takaki Y."/>
            <person name="Nishi S."/>
            <person name="Hori S."/>
            <person name="Arai W."/>
            <person name="Tsubouchi T."/>
            <person name="Morono Y."/>
            <person name="Uchiyama I."/>
            <person name="Ito T."/>
            <person name="Fujiyama A."/>
            <person name="Inagaki F."/>
            <person name="Takami H."/>
        </authorList>
    </citation>
    <scope>NUCLEOTIDE SEQUENCE</scope>
    <source>
        <strain evidence="1">Expedition CK06-06</strain>
    </source>
</reference>
<accession>X1B8I8</accession>
<dbReference type="AlphaFoldDB" id="X1B8I8"/>
<name>X1B8I8_9ZZZZ</name>